<dbReference type="GO" id="GO:0000287">
    <property type="term" value="F:magnesium ion binding"/>
    <property type="evidence" value="ECO:0007669"/>
    <property type="project" value="InterPro"/>
</dbReference>
<dbReference type="GO" id="GO:0010333">
    <property type="term" value="F:terpene synthase activity"/>
    <property type="evidence" value="ECO:0007669"/>
    <property type="project" value="InterPro"/>
</dbReference>
<sequence>MKSEASYDAIPERRSANYKPNEEEHKNRAEKLKEEVKLMFAKSMELLAKLELIDIVMKLGLSILFEKEILEALDSIHYHTLEEDLYATALCFRLLRLHGHEISQGENILEEAKGFSNGILREAYSTLDGELAEKVAHILELPSHCRLQWFQVKWHLKMYERNKDINSSTTINLLCELAKLNFNMVQATHQNELKEVSRWWENLGLFGKLNFARDRVIESFMTGLGLVYDPKQSSYRKWIAKATALVIVMDDIYDVYGSLEELQHFTNAVDRWDSKEIQHLPDYMKIFFQALYDTTNEMADEIRNEKGCNQVLPYLKKVAECERGDAPSAIQCYMREANVSEEIARNHIIDLISKTLTKVNGLTLAPISASLKPFVNVLANYSRVSYCFYQDGDGYGVQEDLKSKILSALIEPM</sequence>
<dbReference type="Gene3D" id="1.10.600.10">
    <property type="entry name" value="Farnesyl Diphosphate Synthase"/>
    <property type="match status" value="2"/>
</dbReference>
<reference evidence="6" key="1">
    <citation type="journal article" date="2022" name="Plant J.">
        <title>Strategies of tolerance reflected in two North American maple genomes.</title>
        <authorList>
            <person name="McEvoy S.L."/>
            <person name="Sezen U.U."/>
            <person name="Trouern-Trend A."/>
            <person name="McMahon S.M."/>
            <person name="Schaberg P.G."/>
            <person name="Yang J."/>
            <person name="Wegrzyn J.L."/>
            <person name="Swenson N.G."/>
        </authorList>
    </citation>
    <scope>NUCLEOTIDE SEQUENCE</scope>
    <source>
        <strain evidence="6">NS2018</strain>
    </source>
</reference>
<accession>A0AA39RH57</accession>
<dbReference type="Gene3D" id="1.50.10.130">
    <property type="entry name" value="Terpene synthase, N-terminal domain"/>
    <property type="match status" value="2"/>
</dbReference>
<dbReference type="GO" id="GO:0016114">
    <property type="term" value="P:terpenoid biosynthetic process"/>
    <property type="evidence" value="ECO:0007669"/>
    <property type="project" value="InterPro"/>
</dbReference>
<reference evidence="6" key="2">
    <citation type="submission" date="2023-06" db="EMBL/GenBank/DDBJ databases">
        <authorList>
            <person name="Swenson N.G."/>
            <person name="Wegrzyn J.L."/>
            <person name="Mcevoy S.L."/>
        </authorList>
    </citation>
    <scope>NUCLEOTIDE SEQUENCE</scope>
    <source>
        <strain evidence="6">NS2018</strain>
        <tissue evidence="6">Leaf</tissue>
    </source>
</reference>
<organism evidence="6 7">
    <name type="scientific">Acer saccharum</name>
    <name type="common">Sugar maple</name>
    <dbReference type="NCBI Taxonomy" id="4024"/>
    <lineage>
        <taxon>Eukaryota</taxon>
        <taxon>Viridiplantae</taxon>
        <taxon>Streptophyta</taxon>
        <taxon>Embryophyta</taxon>
        <taxon>Tracheophyta</taxon>
        <taxon>Spermatophyta</taxon>
        <taxon>Magnoliopsida</taxon>
        <taxon>eudicotyledons</taxon>
        <taxon>Gunneridae</taxon>
        <taxon>Pentapetalae</taxon>
        <taxon>rosids</taxon>
        <taxon>malvids</taxon>
        <taxon>Sapindales</taxon>
        <taxon>Sapindaceae</taxon>
        <taxon>Hippocastanoideae</taxon>
        <taxon>Acereae</taxon>
        <taxon>Acer</taxon>
    </lineage>
</organism>
<dbReference type="PANTHER" id="PTHR31225:SF94">
    <property type="entry name" value="ALPHA-FARNESENE SYNTHASE"/>
    <property type="match status" value="1"/>
</dbReference>
<name>A0AA39RH57_ACESA</name>
<evidence type="ECO:0000313" key="7">
    <source>
        <dbReference type="Proteomes" id="UP001168877"/>
    </source>
</evidence>
<comment type="caution">
    <text evidence="6">The sequence shown here is derived from an EMBL/GenBank/DDBJ whole genome shotgun (WGS) entry which is preliminary data.</text>
</comment>
<dbReference type="SUPFAM" id="SSF48576">
    <property type="entry name" value="Terpenoid synthases"/>
    <property type="match status" value="1"/>
</dbReference>
<dbReference type="InterPro" id="IPR008930">
    <property type="entry name" value="Terpenoid_cyclase/PrenylTrfase"/>
</dbReference>
<protein>
    <submittedName>
        <fullName evidence="6">Uncharacterized protein</fullName>
    </submittedName>
</protein>
<evidence type="ECO:0000259" key="4">
    <source>
        <dbReference type="Pfam" id="PF01397"/>
    </source>
</evidence>
<keyword evidence="7" id="KW-1185">Reference proteome</keyword>
<feature type="domain" description="Terpene synthase metal-binding" evidence="5">
    <location>
        <begin position="202"/>
        <end position="318"/>
    </location>
</feature>
<dbReference type="Pfam" id="PF19086">
    <property type="entry name" value="Terpene_syn_C_2"/>
    <property type="match status" value="1"/>
</dbReference>
<evidence type="ECO:0000256" key="3">
    <source>
        <dbReference type="SAM" id="MobiDB-lite"/>
    </source>
</evidence>
<feature type="region of interest" description="Disordered" evidence="3">
    <location>
        <begin position="1"/>
        <end position="27"/>
    </location>
</feature>
<evidence type="ECO:0000256" key="2">
    <source>
        <dbReference type="ARBA" id="ARBA00022842"/>
    </source>
</evidence>
<dbReference type="InterPro" id="IPR005630">
    <property type="entry name" value="Terpene_synthase_metal-bd"/>
</dbReference>
<dbReference type="InterPro" id="IPR008949">
    <property type="entry name" value="Isoprenoid_synthase_dom_sf"/>
</dbReference>
<evidence type="ECO:0000256" key="1">
    <source>
        <dbReference type="ARBA" id="ARBA00022723"/>
    </source>
</evidence>
<gene>
    <name evidence="6" type="ORF">LWI29_007718</name>
</gene>
<dbReference type="InterPro" id="IPR001906">
    <property type="entry name" value="Terpene_synth_N"/>
</dbReference>
<dbReference type="InterPro" id="IPR036965">
    <property type="entry name" value="Terpene_synth_N_sf"/>
</dbReference>
<dbReference type="EMBL" id="JAUESC010000387">
    <property type="protein sequence ID" value="KAK0573412.1"/>
    <property type="molecule type" value="Genomic_DNA"/>
</dbReference>
<dbReference type="InterPro" id="IPR050148">
    <property type="entry name" value="Terpene_synthase-like"/>
</dbReference>
<keyword evidence="2" id="KW-0460">Magnesium</keyword>
<dbReference type="AlphaFoldDB" id="A0AA39RH57"/>
<feature type="domain" description="Terpene synthase N-terminal" evidence="4">
    <location>
        <begin position="20"/>
        <end position="104"/>
    </location>
</feature>
<dbReference type="SUPFAM" id="SSF48239">
    <property type="entry name" value="Terpenoid cyclases/Protein prenyltransferases"/>
    <property type="match status" value="1"/>
</dbReference>
<evidence type="ECO:0000259" key="5">
    <source>
        <dbReference type="Pfam" id="PF03936"/>
    </source>
</evidence>
<keyword evidence="1" id="KW-0479">Metal-binding</keyword>
<dbReference type="PANTHER" id="PTHR31225">
    <property type="entry name" value="OS04G0344100 PROTEIN-RELATED"/>
    <property type="match status" value="1"/>
</dbReference>
<evidence type="ECO:0000313" key="6">
    <source>
        <dbReference type="EMBL" id="KAK0573412.1"/>
    </source>
</evidence>
<dbReference type="Proteomes" id="UP001168877">
    <property type="component" value="Unassembled WGS sequence"/>
</dbReference>
<dbReference type="Pfam" id="PF01397">
    <property type="entry name" value="Terpene_synth"/>
    <property type="match status" value="1"/>
</dbReference>
<dbReference type="Pfam" id="PF03936">
    <property type="entry name" value="Terpene_synth_C"/>
    <property type="match status" value="1"/>
</dbReference>
<proteinExistence type="predicted"/>